<dbReference type="VEuPathDB" id="FungiDB:C8Q69DRAFT_440172"/>
<reference evidence="3 4" key="1">
    <citation type="journal article" date="2018" name="Front. Microbiol.">
        <title>Genomic and genetic insights into a cosmopolitan fungus, Paecilomyces variotii (Eurotiales).</title>
        <authorList>
            <person name="Urquhart A.S."/>
            <person name="Mondo S.J."/>
            <person name="Makela M.R."/>
            <person name="Hane J.K."/>
            <person name="Wiebenga A."/>
            <person name="He G."/>
            <person name="Mihaltcheva S."/>
            <person name="Pangilinan J."/>
            <person name="Lipzen A."/>
            <person name="Barry K."/>
            <person name="de Vries R.P."/>
            <person name="Grigoriev I.V."/>
            <person name="Idnurm A."/>
        </authorList>
    </citation>
    <scope>NUCLEOTIDE SEQUENCE [LARGE SCALE GENOMIC DNA]</scope>
    <source>
        <strain evidence="3 4">CBS 101075</strain>
    </source>
</reference>
<dbReference type="RefSeq" id="XP_028488705.1">
    <property type="nucleotide sequence ID" value="XM_028628624.1"/>
</dbReference>
<evidence type="ECO:0000256" key="1">
    <source>
        <dbReference type="SAM" id="MobiDB-lite"/>
    </source>
</evidence>
<proteinExistence type="predicted"/>
<keyword evidence="4" id="KW-1185">Reference proteome</keyword>
<evidence type="ECO:0000256" key="2">
    <source>
        <dbReference type="SAM" id="Phobius"/>
    </source>
</evidence>
<dbReference type="Proteomes" id="UP000283841">
    <property type="component" value="Unassembled WGS sequence"/>
</dbReference>
<dbReference type="GeneID" id="39597901"/>
<keyword evidence="2" id="KW-0472">Membrane</keyword>
<protein>
    <submittedName>
        <fullName evidence="3">Uncharacterized protein</fullName>
    </submittedName>
</protein>
<feature type="region of interest" description="Disordered" evidence="1">
    <location>
        <begin position="76"/>
        <end position="130"/>
    </location>
</feature>
<dbReference type="OrthoDB" id="3912021at2759"/>
<sequence length="169" mass="18763">MGLDVRSILLRRDCSAGSDSPECEKPVSKLLMNAVPTAILGFVVVTALVVLVVLSRRRKQLDALEDVKARNYDIEIDDDYDPPARPGDKKQPTVRMVPVSSQGWRPPQITVPLPTASTGRDPARTPRMMDTEFDKSPYYHANLDSAPKPEPEISPEAIAKMAQTERHML</sequence>
<evidence type="ECO:0000313" key="3">
    <source>
        <dbReference type="EMBL" id="RWQ99060.1"/>
    </source>
</evidence>
<keyword evidence="2" id="KW-0812">Transmembrane</keyword>
<feature type="transmembrane region" description="Helical" evidence="2">
    <location>
        <begin position="34"/>
        <end position="54"/>
    </location>
</feature>
<organism evidence="3 4">
    <name type="scientific">Byssochlamys spectabilis</name>
    <name type="common">Paecilomyces variotii</name>
    <dbReference type="NCBI Taxonomy" id="264951"/>
    <lineage>
        <taxon>Eukaryota</taxon>
        <taxon>Fungi</taxon>
        <taxon>Dikarya</taxon>
        <taxon>Ascomycota</taxon>
        <taxon>Pezizomycotina</taxon>
        <taxon>Eurotiomycetes</taxon>
        <taxon>Eurotiomycetidae</taxon>
        <taxon>Eurotiales</taxon>
        <taxon>Thermoascaceae</taxon>
        <taxon>Paecilomyces</taxon>
    </lineage>
</organism>
<evidence type="ECO:0000313" key="4">
    <source>
        <dbReference type="Proteomes" id="UP000283841"/>
    </source>
</evidence>
<dbReference type="EMBL" id="RCNU01000001">
    <property type="protein sequence ID" value="RWQ99060.1"/>
    <property type="molecule type" value="Genomic_DNA"/>
</dbReference>
<accession>A0A443I4P5</accession>
<comment type="caution">
    <text evidence="3">The sequence shown here is derived from an EMBL/GenBank/DDBJ whole genome shotgun (WGS) entry which is preliminary data.</text>
</comment>
<name>A0A443I4P5_BYSSP</name>
<gene>
    <name evidence="3" type="ORF">C8Q69DRAFT_440172</name>
</gene>
<keyword evidence="2" id="KW-1133">Transmembrane helix</keyword>
<dbReference type="AlphaFoldDB" id="A0A443I4P5"/>
<feature type="compositionally biased region" description="Basic and acidic residues" evidence="1">
    <location>
        <begin position="121"/>
        <end position="130"/>
    </location>
</feature>